<name>A0ABU7WQS7_9ACTN</name>
<evidence type="ECO:0000313" key="2">
    <source>
        <dbReference type="EMBL" id="MEF3113881.1"/>
    </source>
</evidence>
<dbReference type="Pfam" id="PF06527">
    <property type="entry name" value="TniQ"/>
    <property type="match status" value="1"/>
</dbReference>
<dbReference type="InterPro" id="IPR009492">
    <property type="entry name" value="TniQ"/>
</dbReference>
<dbReference type="Proteomes" id="UP001348265">
    <property type="component" value="Unassembled WGS sequence"/>
</dbReference>
<gene>
    <name evidence="2" type="ORF">RB636_11855</name>
</gene>
<evidence type="ECO:0000259" key="1">
    <source>
        <dbReference type="Pfam" id="PF06527"/>
    </source>
</evidence>
<accession>A0ABU7WQS7</accession>
<comment type="caution">
    <text evidence="2">The sequence shown here is derived from an EMBL/GenBank/DDBJ whole genome shotgun (WGS) entry which is preliminary data.</text>
</comment>
<organism evidence="2 3">
    <name type="scientific">Streptomyces chrestomyceticus</name>
    <dbReference type="NCBI Taxonomy" id="68185"/>
    <lineage>
        <taxon>Bacteria</taxon>
        <taxon>Bacillati</taxon>
        <taxon>Actinomycetota</taxon>
        <taxon>Actinomycetes</taxon>
        <taxon>Kitasatosporales</taxon>
        <taxon>Streptomycetaceae</taxon>
        <taxon>Streptomyces</taxon>
    </lineage>
</organism>
<dbReference type="EMBL" id="JAVFKM010000004">
    <property type="protein sequence ID" value="MEF3113881.1"/>
    <property type="molecule type" value="Genomic_DNA"/>
</dbReference>
<evidence type="ECO:0000313" key="3">
    <source>
        <dbReference type="Proteomes" id="UP001348265"/>
    </source>
</evidence>
<feature type="domain" description="TniQ" evidence="1">
    <location>
        <begin position="7"/>
        <end position="143"/>
    </location>
</feature>
<keyword evidence="3" id="KW-1185">Reference proteome</keyword>
<protein>
    <submittedName>
        <fullName evidence="2">TniQ family protein</fullName>
    </submittedName>
</protein>
<reference evidence="2 3" key="1">
    <citation type="submission" date="2023-08" db="EMBL/GenBank/DDBJ databases">
        <authorList>
            <person name="Sharma P."/>
            <person name="Verma V."/>
            <person name="Mohan M.K."/>
            <person name="Dubey A.K."/>
        </authorList>
    </citation>
    <scope>NUCLEOTIDE SEQUENCE [LARGE SCALE GENOMIC DNA]</scope>
    <source>
        <strain evidence="2 3">ADP4</strain>
    </source>
</reference>
<dbReference type="RefSeq" id="WP_331786459.1">
    <property type="nucleotide sequence ID" value="NZ_JAVFKM010000004.1"/>
</dbReference>
<proteinExistence type="predicted"/>
<sequence length="317" mass="34683">MHIRTLPLSVRFVAGESTGSYVTRLAARNGLPVARLLESVGEGLSAAEVDPRYTELYMNAAGRERLAALTGRGVGELKRALPSTADAQLLADGAGGGPVWRWPWRPRDGYLVRGCALCAAARGAEGPIWLICPDPWHICVRHARMSDNSRDDIRPFIDLSPGPHVVAAERQRVEFVRRLGPAGRTLVADAFGVLAHESTGVPRLGERRTTPLRLLPLVMKVAGAMVSVERRRLAGRLTRAERDRWLGEVYGKFGWRVGKVIEMWSRKHPPLSDPAGGERGTHLPLAVPHEQVGGMSSVDELTCVPWNVLAVIERPYG</sequence>